<dbReference type="GO" id="GO:0000978">
    <property type="term" value="F:RNA polymerase II cis-regulatory region sequence-specific DNA binding"/>
    <property type="evidence" value="ECO:0007669"/>
    <property type="project" value="TreeGrafter"/>
</dbReference>
<evidence type="ECO:0000313" key="5">
    <source>
        <dbReference type="Proteomes" id="UP000027222"/>
    </source>
</evidence>
<dbReference type="PRINTS" id="PR00053">
    <property type="entry name" value="FORKHEAD"/>
</dbReference>
<dbReference type="InterPro" id="IPR050211">
    <property type="entry name" value="FOX_domain-containing"/>
</dbReference>
<keyword evidence="5" id="KW-1185">Reference proteome</keyword>
<evidence type="ECO:0000256" key="1">
    <source>
        <dbReference type="ARBA" id="ARBA00023125"/>
    </source>
</evidence>
<keyword evidence="1 2" id="KW-0238">DNA-binding</keyword>
<dbReference type="SMART" id="SM00339">
    <property type="entry name" value="FH"/>
    <property type="match status" value="1"/>
</dbReference>
<feature type="DNA-binding region" description="Fork-head" evidence="2">
    <location>
        <begin position="1"/>
        <end position="72"/>
    </location>
</feature>
<dbReference type="Proteomes" id="UP000027222">
    <property type="component" value="Unassembled WGS sequence"/>
</dbReference>
<dbReference type="InterPro" id="IPR036390">
    <property type="entry name" value="WH_DNA-bd_sf"/>
</dbReference>
<name>A0A067T697_GALM3</name>
<dbReference type="OrthoDB" id="5954824at2759"/>
<evidence type="ECO:0000256" key="2">
    <source>
        <dbReference type="PROSITE-ProRule" id="PRU00089"/>
    </source>
</evidence>
<dbReference type="InterPro" id="IPR001766">
    <property type="entry name" value="Fork_head_dom"/>
</dbReference>
<gene>
    <name evidence="4" type="ORF">GALMADRAFT_24097</name>
</gene>
<feature type="non-terminal residue" evidence="4">
    <location>
        <position position="1"/>
    </location>
</feature>
<dbReference type="AlphaFoldDB" id="A0A067T697"/>
<protein>
    <recommendedName>
        <fullName evidence="3">Fork-head domain-containing protein</fullName>
    </recommendedName>
</protein>
<sequence>LIKLAIWGSPSKKLTLRQIYDAIETRYPSWKTASDKPWQRSIRHNLSLKAIFVRVERPVNHPGKGCYWALDV</sequence>
<dbReference type="EMBL" id="KL142374">
    <property type="protein sequence ID" value="KDR78661.1"/>
    <property type="molecule type" value="Genomic_DNA"/>
</dbReference>
<organism evidence="4 5">
    <name type="scientific">Galerina marginata (strain CBS 339.88)</name>
    <dbReference type="NCBI Taxonomy" id="685588"/>
    <lineage>
        <taxon>Eukaryota</taxon>
        <taxon>Fungi</taxon>
        <taxon>Dikarya</taxon>
        <taxon>Basidiomycota</taxon>
        <taxon>Agaricomycotina</taxon>
        <taxon>Agaricomycetes</taxon>
        <taxon>Agaricomycetidae</taxon>
        <taxon>Agaricales</taxon>
        <taxon>Agaricineae</taxon>
        <taxon>Strophariaceae</taxon>
        <taxon>Galerina</taxon>
    </lineage>
</organism>
<dbReference type="CDD" id="cd00059">
    <property type="entry name" value="FH_FOX"/>
    <property type="match status" value="1"/>
</dbReference>
<dbReference type="Pfam" id="PF00250">
    <property type="entry name" value="Forkhead"/>
    <property type="match status" value="1"/>
</dbReference>
<reference evidence="5" key="1">
    <citation type="journal article" date="2014" name="Proc. Natl. Acad. Sci. U.S.A.">
        <title>Extensive sampling of basidiomycete genomes demonstrates inadequacy of the white-rot/brown-rot paradigm for wood decay fungi.</title>
        <authorList>
            <person name="Riley R."/>
            <person name="Salamov A.A."/>
            <person name="Brown D.W."/>
            <person name="Nagy L.G."/>
            <person name="Floudas D."/>
            <person name="Held B.W."/>
            <person name="Levasseur A."/>
            <person name="Lombard V."/>
            <person name="Morin E."/>
            <person name="Otillar R."/>
            <person name="Lindquist E.A."/>
            <person name="Sun H."/>
            <person name="LaButti K.M."/>
            <person name="Schmutz J."/>
            <person name="Jabbour D."/>
            <person name="Luo H."/>
            <person name="Baker S.E."/>
            <person name="Pisabarro A.G."/>
            <person name="Walton J.D."/>
            <person name="Blanchette R.A."/>
            <person name="Henrissat B."/>
            <person name="Martin F."/>
            <person name="Cullen D."/>
            <person name="Hibbett D.S."/>
            <person name="Grigoriev I.V."/>
        </authorList>
    </citation>
    <scope>NUCLEOTIDE SEQUENCE [LARGE SCALE GENOMIC DNA]</scope>
    <source>
        <strain evidence="5">CBS 339.88</strain>
    </source>
</reference>
<proteinExistence type="predicted"/>
<dbReference type="InterPro" id="IPR036388">
    <property type="entry name" value="WH-like_DNA-bd_sf"/>
</dbReference>
<dbReference type="PANTHER" id="PTHR11829">
    <property type="entry name" value="FORKHEAD BOX PROTEIN"/>
    <property type="match status" value="1"/>
</dbReference>
<dbReference type="SUPFAM" id="SSF46785">
    <property type="entry name" value="Winged helix' DNA-binding domain"/>
    <property type="match status" value="1"/>
</dbReference>
<comment type="subcellular location">
    <subcellularLocation>
        <location evidence="2">Nucleus</location>
    </subcellularLocation>
</comment>
<feature type="non-terminal residue" evidence="4">
    <location>
        <position position="72"/>
    </location>
</feature>
<evidence type="ECO:0000313" key="4">
    <source>
        <dbReference type="EMBL" id="KDR78661.1"/>
    </source>
</evidence>
<keyword evidence="2" id="KW-0539">Nucleus</keyword>
<dbReference type="STRING" id="685588.A0A067T697"/>
<dbReference type="HOGENOM" id="CLU_077699_6_2_1"/>
<dbReference type="PANTHER" id="PTHR11829:SF343">
    <property type="entry name" value="FORK-HEAD DOMAIN-CONTAINING PROTEIN"/>
    <property type="match status" value="1"/>
</dbReference>
<accession>A0A067T697</accession>
<evidence type="ECO:0000259" key="3">
    <source>
        <dbReference type="PROSITE" id="PS50039"/>
    </source>
</evidence>
<dbReference type="PROSITE" id="PS50039">
    <property type="entry name" value="FORK_HEAD_3"/>
    <property type="match status" value="1"/>
</dbReference>
<dbReference type="GO" id="GO:0005634">
    <property type="term" value="C:nucleus"/>
    <property type="evidence" value="ECO:0007669"/>
    <property type="project" value="UniProtKB-SubCell"/>
</dbReference>
<feature type="domain" description="Fork-head" evidence="3">
    <location>
        <begin position="1"/>
        <end position="72"/>
    </location>
</feature>
<dbReference type="GO" id="GO:0000981">
    <property type="term" value="F:DNA-binding transcription factor activity, RNA polymerase II-specific"/>
    <property type="evidence" value="ECO:0007669"/>
    <property type="project" value="TreeGrafter"/>
</dbReference>
<dbReference type="Gene3D" id="1.10.10.10">
    <property type="entry name" value="Winged helix-like DNA-binding domain superfamily/Winged helix DNA-binding domain"/>
    <property type="match status" value="1"/>
</dbReference>